<evidence type="ECO:0000313" key="4">
    <source>
        <dbReference type="Proteomes" id="UP001218218"/>
    </source>
</evidence>
<accession>A0AAD6Z5L6</accession>
<keyword evidence="2" id="KW-0560">Oxidoreductase</keyword>
<dbReference type="EMBL" id="JARIHO010000086">
    <property type="protein sequence ID" value="KAJ7307944.1"/>
    <property type="molecule type" value="Genomic_DNA"/>
</dbReference>
<feature type="non-terminal residue" evidence="3">
    <location>
        <position position="1"/>
    </location>
</feature>
<dbReference type="PANTHER" id="PTHR47706:SF9">
    <property type="entry name" value="NMRA-LIKE DOMAIN-CONTAINING PROTEIN-RELATED"/>
    <property type="match status" value="1"/>
</dbReference>
<keyword evidence="1" id="KW-0521">NADP</keyword>
<dbReference type="InterPro" id="IPR036291">
    <property type="entry name" value="NAD(P)-bd_dom_sf"/>
</dbReference>
<dbReference type="Proteomes" id="UP001218218">
    <property type="component" value="Unassembled WGS sequence"/>
</dbReference>
<dbReference type="InterPro" id="IPR051609">
    <property type="entry name" value="NmrA/Isoflavone_reductase-like"/>
</dbReference>
<sequence>HVARTFGYPEARLHVTAMPDVAKFIVESVLIPFNDPSKSIRELCVSGDCLTWKELMELLEEVQGVKSDIKYLDLACAIEKQEAARAAGDSEGELQWSICATIANGYALLPESSDNHRFSFKPETVKETLEHMFGK</sequence>
<dbReference type="GO" id="GO:0016491">
    <property type="term" value="F:oxidoreductase activity"/>
    <property type="evidence" value="ECO:0007669"/>
    <property type="project" value="UniProtKB-KW"/>
</dbReference>
<evidence type="ECO:0000256" key="1">
    <source>
        <dbReference type="ARBA" id="ARBA00022857"/>
    </source>
</evidence>
<protein>
    <submittedName>
        <fullName evidence="3">Uncharacterized protein</fullName>
    </submittedName>
</protein>
<dbReference type="Gene3D" id="3.40.50.720">
    <property type="entry name" value="NAD(P)-binding Rossmann-like Domain"/>
    <property type="match status" value="1"/>
</dbReference>
<feature type="non-terminal residue" evidence="3">
    <location>
        <position position="135"/>
    </location>
</feature>
<keyword evidence="4" id="KW-1185">Reference proteome</keyword>
<evidence type="ECO:0000256" key="2">
    <source>
        <dbReference type="ARBA" id="ARBA00023002"/>
    </source>
</evidence>
<evidence type="ECO:0000313" key="3">
    <source>
        <dbReference type="EMBL" id="KAJ7307944.1"/>
    </source>
</evidence>
<gene>
    <name evidence="3" type="ORF">DFH08DRAFT_667776</name>
</gene>
<dbReference type="PANTHER" id="PTHR47706">
    <property type="entry name" value="NMRA-LIKE FAMILY PROTEIN"/>
    <property type="match status" value="1"/>
</dbReference>
<dbReference type="AlphaFoldDB" id="A0AAD6Z5L6"/>
<name>A0AAD6Z5L6_9AGAR</name>
<proteinExistence type="predicted"/>
<dbReference type="SUPFAM" id="SSF51735">
    <property type="entry name" value="NAD(P)-binding Rossmann-fold domains"/>
    <property type="match status" value="1"/>
</dbReference>
<comment type="caution">
    <text evidence="3">The sequence shown here is derived from an EMBL/GenBank/DDBJ whole genome shotgun (WGS) entry which is preliminary data.</text>
</comment>
<reference evidence="3" key="1">
    <citation type="submission" date="2023-03" db="EMBL/GenBank/DDBJ databases">
        <title>Massive genome expansion in bonnet fungi (Mycena s.s.) driven by repeated elements and novel gene families across ecological guilds.</title>
        <authorList>
            <consortium name="Lawrence Berkeley National Laboratory"/>
            <person name="Harder C.B."/>
            <person name="Miyauchi S."/>
            <person name="Viragh M."/>
            <person name="Kuo A."/>
            <person name="Thoen E."/>
            <person name="Andreopoulos B."/>
            <person name="Lu D."/>
            <person name="Skrede I."/>
            <person name="Drula E."/>
            <person name="Henrissat B."/>
            <person name="Morin E."/>
            <person name="Kohler A."/>
            <person name="Barry K."/>
            <person name="LaButti K."/>
            <person name="Morin E."/>
            <person name="Salamov A."/>
            <person name="Lipzen A."/>
            <person name="Mereny Z."/>
            <person name="Hegedus B."/>
            <person name="Baldrian P."/>
            <person name="Stursova M."/>
            <person name="Weitz H."/>
            <person name="Taylor A."/>
            <person name="Grigoriev I.V."/>
            <person name="Nagy L.G."/>
            <person name="Martin F."/>
            <person name="Kauserud H."/>
        </authorList>
    </citation>
    <scope>NUCLEOTIDE SEQUENCE</scope>
    <source>
        <strain evidence="3">CBHHK002</strain>
    </source>
</reference>
<organism evidence="3 4">
    <name type="scientific">Mycena albidolilacea</name>
    <dbReference type="NCBI Taxonomy" id="1033008"/>
    <lineage>
        <taxon>Eukaryota</taxon>
        <taxon>Fungi</taxon>
        <taxon>Dikarya</taxon>
        <taxon>Basidiomycota</taxon>
        <taxon>Agaricomycotina</taxon>
        <taxon>Agaricomycetes</taxon>
        <taxon>Agaricomycetidae</taxon>
        <taxon>Agaricales</taxon>
        <taxon>Marasmiineae</taxon>
        <taxon>Mycenaceae</taxon>
        <taxon>Mycena</taxon>
    </lineage>
</organism>